<evidence type="ECO:0000256" key="1">
    <source>
        <dbReference type="ARBA" id="ARBA00022741"/>
    </source>
</evidence>
<gene>
    <name evidence="4" type="ORF">TSUD_145090</name>
</gene>
<dbReference type="OrthoDB" id="4062651at2759"/>
<organism evidence="4 5">
    <name type="scientific">Trifolium subterraneum</name>
    <name type="common">Subterranean clover</name>
    <dbReference type="NCBI Taxonomy" id="3900"/>
    <lineage>
        <taxon>Eukaryota</taxon>
        <taxon>Viridiplantae</taxon>
        <taxon>Streptophyta</taxon>
        <taxon>Embryophyta</taxon>
        <taxon>Tracheophyta</taxon>
        <taxon>Spermatophyta</taxon>
        <taxon>Magnoliopsida</taxon>
        <taxon>eudicotyledons</taxon>
        <taxon>Gunneridae</taxon>
        <taxon>Pentapetalae</taxon>
        <taxon>rosids</taxon>
        <taxon>fabids</taxon>
        <taxon>Fabales</taxon>
        <taxon>Fabaceae</taxon>
        <taxon>Papilionoideae</taxon>
        <taxon>50 kb inversion clade</taxon>
        <taxon>NPAAA clade</taxon>
        <taxon>Hologalegina</taxon>
        <taxon>IRL clade</taxon>
        <taxon>Trifolieae</taxon>
        <taxon>Trifolium</taxon>
    </lineage>
</organism>
<keyword evidence="2" id="KW-0067">ATP-binding</keyword>
<evidence type="ECO:0000313" key="5">
    <source>
        <dbReference type="Proteomes" id="UP000242715"/>
    </source>
</evidence>
<evidence type="ECO:0000256" key="2">
    <source>
        <dbReference type="ARBA" id="ARBA00022840"/>
    </source>
</evidence>
<feature type="domain" description="Protein kinase" evidence="3">
    <location>
        <begin position="1"/>
        <end position="114"/>
    </location>
</feature>
<dbReference type="GO" id="GO:0004672">
    <property type="term" value="F:protein kinase activity"/>
    <property type="evidence" value="ECO:0007669"/>
    <property type="project" value="InterPro"/>
</dbReference>
<dbReference type="Proteomes" id="UP000242715">
    <property type="component" value="Unassembled WGS sequence"/>
</dbReference>
<dbReference type="AlphaFoldDB" id="A0A2Z6N7T5"/>
<accession>A0A2Z6N7T5</accession>
<dbReference type="SUPFAM" id="SSF56112">
    <property type="entry name" value="Protein kinase-like (PK-like)"/>
    <property type="match status" value="1"/>
</dbReference>
<dbReference type="Pfam" id="PF07714">
    <property type="entry name" value="PK_Tyr_Ser-Thr"/>
    <property type="match status" value="1"/>
</dbReference>
<evidence type="ECO:0000313" key="4">
    <source>
        <dbReference type="EMBL" id="GAU38133.1"/>
    </source>
</evidence>
<dbReference type="PROSITE" id="PS50011">
    <property type="entry name" value="PROTEIN_KINASE_DOM"/>
    <property type="match status" value="1"/>
</dbReference>
<dbReference type="PANTHER" id="PTHR46008">
    <property type="entry name" value="LEAF RUST 10 DISEASE-RESISTANCE LOCUS RECEPTOR-LIKE PROTEIN KINASE-LIKE 1.4"/>
    <property type="match status" value="1"/>
</dbReference>
<keyword evidence="1" id="KW-0547">Nucleotide-binding</keyword>
<protein>
    <recommendedName>
        <fullName evidence="3">Protein kinase domain-containing protein</fullName>
    </recommendedName>
</protein>
<sequence>MKIDVETATALQYVHAYNIIHGDIETRNILLNAERHVKLGDFGLSRGFPNGHSHVSTGPQGTLGYMDPKYHHRSELNCKSDVFNFGVVMIELISSLRPYDITRSDHYLSDIAKN</sequence>
<dbReference type="PANTHER" id="PTHR46008:SF2">
    <property type="entry name" value="LEAF RUST 10 DISEASE-RESISTANCE LOCUS RECEPTOR-LIKE PROTEIN KINASE-LIKE 1.4"/>
    <property type="match status" value="1"/>
</dbReference>
<dbReference type="EMBL" id="DF973703">
    <property type="protein sequence ID" value="GAU38133.1"/>
    <property type="molecule type" value="Genomic_DNA"/>
</dbReference>
<name>A0A2Z6N7T5_TRISU</name>
<dbReference type="InterPro" id="IPR001245">
    <property type="entry name" value="Ser-Thr/Tyr_kinase_cat_dom"/>
</dbReference>
<proteinExistence type="predicted"/>
<dbReference type="GO" id="GO:0005524">
    <property type="term" value="F:ATP binding"/>
    <property type="evidence" value="ECO:0007669"/>
    <property type="project" value="UniProtKB-KW"/>
</dbReference>
<dbReference type="InterPro" id="IPR000719">
    <property type="entry name" value="Prot_kinase_dom"/>
</dbReference>
<evidence type="ECO:0000259" key="3">
    <source>
        <dbReference type="PROSITE" id="PS50011"/>
    </source>
</evidence>
<keyword evidence="5" id="KW-1185">Reference proteome</keyword>
<dbReference type="InterPro" id="IPR011009">
    <property type="entry name" value="Kinase-like_dom_sf"/>
</dbReference>
<dbReference type="Gene3D" id="1.10.510.10">
    <property type="entry name" value="Transferase(Phosphotransferase) domain 1"/>
    <property type="match status" value="1"/>
</dbReference>
<reference evidence="5" key="1">
    <citation type="journal article" date="2017" name="Front. Plant Sci.">
        <title>Climate Clever Clovers: New Paradigm to Reduce the Environmental Footprint of Ruminants by Breeding Low Methanogenic Forages Utilizing Haplotype Variation.</title>
        <authorList>
            <person name="Kaur P."/>
            <person name="Appels R."/>
            <person name="Bayer P.E."/>
            <person name="Keeble-Gagnere G."/>
            <person name="Wang J."/>
            <person name="Hirakawa H."/>
            <person name="Shirasawa K."/>
            <person name="Vercoe P."/>
            <person name="Stefanova K."/>
            <person name="Durmic Z."/>
            <person name="Nichols P."/>
            <person name="Revell C."/>
            <person name="Isobe S.N."/>
            <person name="Edwards D."/>
            <person name="Erskine W."/>
        </authorList>
    </citation>
    <scope>NUCLEOTIDE SEQUENCE [LARGE SCALE GENOMIC DNA]</scope>
    <source>
        <strain evidence="5">cv. Daliak</strain>
    </source>
</reference>